<keyword evidence="6" id="KW-0418">Kinase</keyword>
<comment type="function">
    <text evidence="8">Involved in the transmission of sensory signals from the chemoreceptors to the flagellar motors. CheA is autophosphorylated; it can transfer its phosphate group to either CheB or CheY.</text>
</comment>
<keyword evidence="5" id="KW-0808">Transferase</keyword>
<dbReference type="InterPro" id="IPR004105">
    <property type="entry name" value="CheA-like_dim"/>
</dbReference>
<feature type="compositionally biased region" description="Acidic residues" evidence="10">
    <location>
        <begin position="1256"/>
        <end position="1266"/>
    </location>
</feature>
<feature type="compositionally biased region" description="Low complexity" evidence="10">
    <location>
        <begin position="536"/>
        <end position="554"/>
    </location>
</feature>
<evidence type="ECO:0000256" key="1">
    <source>
        <dbReference type="ARBA" id="ARBA00000085"/>
    </source>
</evidence>
<evidence type="ECO:0000256" key="7">
    <source>
        <dbReference type="ARBA" id="ARBA00023012"/>
    </source>
</evidence>
<protein>
    <recommendedName>
        <fullName evidence="3">Chemotaxis protein CheA</fullName>
        <ecNumber evidence="2">2.7.13.3</ecNumber>
    </recommendedName>
</protein>
<evidence type="ECO:0000313" key="14">
    <source>
        <dbReference type="EMBL" id="RAH99007.1"/>
    </source>
</evidence>
<feature type="compositionally biased region" description="Acidic residues" evidence="10">
    <location>
        <begin position="879"/>
        <end position="888"/>
    </location>
</feature>
<dbReference type="Proteomes" id="UP000249590">
    <property type="component" value="Unassembled WGS sequence"/>
</dbReference>
<feature type="compositionally biased region" description="Basic and acidic residues" evidence="10">
    <location>
        <begin position="555"/>
        <end position="571"/>
    </location>
</feature>
<dbReference type="Pfam" id="PF02518">
    <property type="entry name" value="HATPase_c"/>
    <property type="match status" value="1"/>
</dbReference>
<feature type="compositionally biased region" description="Basic and acidic residues" evidence="10">
    <location>
        <begin position="952"/>
        <end position="963"/>
    </location>
</feature>
<evidence type="ECO:0000313" key="15">
    <source>
        <dbReference type="Proteomes" id="UP000249590"/>
    </source>
</evidence>
<dbReference type="PROSITE" id="PS50894">
    <property type="entry name" value="HPT"/>
    <property type="match status" value="1"/>
</dbReference>
<feature type="compositionally biased region" description="Basic and acidic residues" evidence="10">
    <location>
        <begin position="1"/>
        <end position="13"/>
    </location>
</feature>
<feature type="compositionally biased region" description="Acidic residues" evidence="10">
    <location>
        <begin position="1321"/>
        <end position="1337"/>
    </location>
</feature>
<dbReference type="InterPro" id="IPR002545">
    <property type="entry name" value="CheW-lke_dom"/>
</dbReference>
<dbReference type="Gene3D" id="2.30.30.40">
    <property type="entry name" value="SH3 Domains"/>
    <property type="match status" value="1"/>
</dbReference>
<dbReference type="SMART" id="SM00387">
    <property type="entry name" value="HATPase_c"/>
    <property type="match status" value="1"/>
</dbReference>
<feature type="compositionally biased region" description="Low complexity" evidence="10">
    <location>
        <begin position="825"/>
        <end position="838"/>
    </location>
</feature>
<dbReference type="SUPFAM" id="SSF47226">
    <property type="entry name" value="Histidine-containing phosphotransfer domain, HPT domain"/>
    <property type="match status" value="1"/>
</dbReference>
<keyword evidence="15" id="KW-1185">Reference proteome</keyword>
<dbReference type="PANTHER" id="PTHR43395:SF8">
    <property type="entry name" value="HISTIDINE KINASE"/>
    <property type="match status" value="1"/>
</dbReference>
<dbReference type="InterPro" id="IPR004358">
    <property type="entry name" value="Sig_transdc_His_kin-like_C"/>
</dbReference>
<feature type="region of interest" description="Disordered" evidence="10">
    <location>
        <begin position="413"/>
        <end position="1408"/>
    </location>
</feature>
<dbReference type="InterPro" id="IPR003594">
    <property type="entry name" value="HATPase_dom"/>
</dbReference>
<dbReference type="PANTHER" id="PTHR43395">
    <property type="entry name" value="SENSOR HISTIDINE KINASE CHEA"/>
    <property type="match status" value="1"/>
</dbReference>
<dbReference type="Gene3D" id="3.30.565.10">
    <property type="entry name" value="Histidine kinase-like ATPase, C-terminal domain"/>
    <property type="match status" value="1"/>
</dbReference>
<feature type="compositionally biased region" description="Low complexity" evidence="10">
    <location>
        <begin position="413"/>
        <end position="430"/>
    </location>
</feature>
<dbReference type="InterPro" id="IPR051315">
    <property type="entry name" value="Bact_Chemotaxis_CheA"/>
</dbReference>
<dbReference type="GO" id="GO:0005737">
    <property type="term" value="C:cytoplasm"/>
    <property type="evidence" value="ECO:0007669"/>
    <property type="project" value="InterPro"/>
</dbReference>
<accession>A0A8B2NKI8</accession>
<keyword evidence="7" id="KW-0902">Two-component regulatory system</keyword>
<dbReference type="EC" id="2.7.13.3" evidence="2"/>
<dbReference type="FunFam" id="3.30.565.10:FF:000016">
    <property type="entry name" value="Chemotaxis protein CheA, putative"/>
    <property type="match status" value="1"/>
</dbReference>
<feature type="compositionally biased region" description="Acidic residues" evidence="10">
    <location>
        <begin position="709"/>
        <end position="727"/>
    </location>
</feature>
<dbReference type="Gene3D" id="1.20.120.160">
    <property type="entry name" value="HPT domain"/>
    <property type="match status" value="1"/>
</dbReference>
<dbReference type="InterPro" id="IPR036641">
    <property type="entry name" value="HPT_dom_sf"/>
</dbReference>
<feature type="compositionally biased region" description="Acidic residues" evidence="10">
    <location>
        <begin position="525"/>
        <end position="535"/>
    </location>
</feature>
<feature type="compositionally biased region" description="Basic and acidic residues" evidence="10">
    <location>
        <begin position="1280"/>
        <end position="1289"/>
    </location>
</feature>
<feature type="compositionally biased region" description="Acidic residues" evidence="10">
    <location>
        <begin position="637"/>
        <end position="649"/>
    </location>
</feature>
<feature type="compositionally biased region" description="Low complexity" evidence="10">
    <location>
        <begin position="869"/>
        <end position="878"/>
    </location>
</feature>
<comment type="caution">
    <text evidence="14">The sequence shown here is derived from an EMBL/GenBank/DDBJ whole genome shotgun (WGS) entry which is preliminary data.</text>
</comment>
<dbReference type="SUPFAM" id="SSF50341">
    <property type="entry name" value="CheW-like"/>
    <property type="match status" value="1"/>
</dbReference>
<feature type="compositionally biased region" description="Acidic residues" evidence="10">
    <location>
        <begin position="1171"/>
        <end position="1188"/>
    </location>
</feature>
<sequence>MPFTPERRIRRSGDGSGRTLRRRGGREAGRCASVPPPHSSSRRPRSRQMTNAQLDQFITDARCLLDESSASLKALERDPDDASLIATVFDAVRALKDASGPLELTPLTGLMNVGEDLLDMARSATLELTPDALDVMTASFEQVGGWLTELEATGALPGDAADVAAPRIADLRAMVERAAAGSDAGAPPDAPAAGSGPDWLGIFSEDDRLAALVHALETGAAIQALRYAPGAGALLAGQDPLSLVGKVPERLATSVTAAAPWPAIAELDPQLCNLVFQVLTTAGVDTLTTLFESVSAEVEVVAVEPPALIRPSGDLADSGACERFAADALERLADAPETALEDLRAATQALLLRTPAAAREAAMLRGLAVALAVPPTAPAWLEGLVRAIGNGSPRHWAGTAGAPSDAAKLYAEEAPSQEEAQAGNSSPGDDPAVDDDPNAATGPEVSADEESLAGEDAEVIETADESADEAIIADDAATSDPDDRPSDDDAAPSEAAADTAADGAAAVAEGAEDLVAEAAAASDEAVPDDLGDEPEGGAVETVDAAADEPAPADTVAHEETAEPDVDRPREDDAQEDPASEIEPVEPPVEDDTVAQDDTGSDVAGPTADEGDDGTADADGAEESAAAEDAPIAPVVEEVGEGTEADEADFGGDASADAAAAGEDAASEPVLTESDVEADAAVTDPDLGGAPDDPSPEMLETATVDTAEVPADEEGTEAASGDIEEPETAPDHAADAEPEAHSPLADAATGLDEVLGTDPQGADTATQADTDAGEEPAEAEDAAAAAGLNDEDADPEPVPVESPDENALPGAASAADPSDGAEEDGAAAPATVAADIDATPEQLDDPGGDPSVVDADAEPQSPPDPVPALDDGSAGADTSDSGDAEEAEGEDGRPDPDEAATLTEPDADAGSAEGADTGADAAPDCVDVVPEAEAAFEADADEVPDGGDAEAPAPDHEALSREDAALTAGEPVDGAAVPSDALPDDGIATADAPRSNDDESDGAESNVPLAGTGQSDLAEQEGAPASPEPARTPGIDVADDASPDLGEPPAEAVIAEAPPPTDDEEPSAGSTPDAGAQFADEADAAPQTSVEDGEPSTEPEPPLPDGSAADAPSAEDGGVAAPPPAGNDETSPAPEMQAMDEAAPDADAPVEDVSEAAPASDDDGEASRDLDVPEAEDPAELPEVTDGEGGEAATDVGAPRDDAEEQADLFGRPGGEQGPDDDPPPFDGALDGAGTSAHPDAEVSQDVELPLPSVTGEEADGCDDEADSPSRDTDLQAPDNAEERCGRADEGDLPAPDAEPDPDAGQEPDAVQDPGAGLNSDVEQDPGPEQGVADDPEADREPVSAQDADLGEEPAPAQEPDAVREADAAPGSETVEEADDEASAPERDTAEGPAAEAAETGDADAGAEVPPEVIAAGRGLRVDPGQVERMMQLAGELVVARNALPHLARRVGDVPGARDVGRAIKAHHAILDRIARDMEGIVLAVRMRPFADLVQHVSGPAREYARGAGKAVEIVAEGAATEVDRLHFDPLATTLARLVRYAVDHGIEPAEVRTAAGKAATGSVRLSARHEGDRCVIEVRDDGGGLDLARVREKAVSCGILGVDDRDTLPAADVARLVLARGFSAREAAADPYGRGVAMDWARSAVEAIGGSVSLATVEGEGTAVRLSLPLARVVTPLMAVECGGQLYGVPMEAVCETDLVTRDNRHRVADREVFAYRQAVHPIVRLADLLRHAPAPPAEAEESVLVASLDGERVGIVVDAVVGAMDVVVKPVEGMLAGFAGYRGTALTSDGRVIVVLDLKELAECRSAS</sequence>
<feature type="region of interest" description="Disordered" evidence="10">
    <location>
        <begin position="1"/>
        <end position="49"/>
    </location>
</feature>
<evidence type="ECO:0000256" key="5">
    <source>
        <dbReference type="ARBA" id="ARBA00022679"/>
    </source>
</evidence>
<evidence type="ECO:0000259" key="12">
    <source>
        <dbReference type="PROSITE" id="PS50851"/>
    </source>
</evidence>
<feature type="compositionally biased region" description="Acidic residues" evidence="10">
    <location>
        <begin position="1141"/>
        <end position="1163"/>
    </location>
</feature>
<dbReference type="GO" id="GO:0006935">
    <property type="term" value="P:chemotaxis"/>
    <property type="evidence" value="ECO:0007669"/>
    <property type="project" value="UniProtKB-KW"/>
</dbReference>
<feature type="compositionally biased region" description="Acidic residues" evidence="10">
    <location>
        <begin position="770"/>
        <end position="780"/>
    </location>
</feature>
<evidence type="ECO:0000259" key="11">
    <source>
        <dbReference type="PROSITE" id="PS50109"/>
    </source>
</evidence>
<feature type="compositionally biased region" description="Low complexity" evidence="10">
    <location>
        <begin position="1390"/>
        <end position="1407"/>
    </location>
</feature>
<proteinExistence type="predicted"/>
<name>A0A8B2NKI8_9HYPH</name>
<dbReference type="PROSITE" id="PS50851">
    <property type="entry name" value="CHEW"/>
    <property type="match status" value="1"/>
</dbReference>
<dbReference type="InterPro" id="IPR036890">
    <property type="entry name" value="HATPase_C_sf"/>
</dbReference>
<dbReference type="InterPro" id="IPR036061">
    <property type="entry name" value="CheW-like_dom_sf"/>
</dbReference>
<dbReference type="PRINTS" id="PR00344">
    <property type="entry name" value="BCTRLSENSOR"/>
</dbReference>
<feature type="compositionally biased region" description="Basic and acidic residues" evidence="10">
    <location>
        <begin position="728"/>
        <end position="739"/>
    </location>
</feature>
<dbReference type="InterPro" id="IPR037006">
    <property type="entry name" value="CheA-like_homodim_sf"/>
</dbReference>
<evidence type="ECO:0000256" key="2">
    <source>
        <dbReference type="ARBA" id="ARBA00012438"/>
    </source>
</evidence>
<dbReference type="GO" id="GO:0005524">
    <property type="term" value="F:ATP binding"/>
    <property type="evidence" value="ECO:0007669"/>
    <property type="project" value="UniProtKB-KW"/>
</dbReference>
<feature type="compositionally biased region" description="Acidic residues" evidence="10">
    <location>
        <begin position="446"/>
        <end position="472"/>
    </location>
</feature>
<dbReference type="SUPFAM" id="SSF47384">
    <property type="entry name" value="Homodimeric domain of signal transducing histidine kinase"/>
    <property type="match status" value="1"/>
</dbReference>
<feature type="compositionally biased region" description="Low complexity" evidence="10">
    <location>
        <begin position="650"/>
        <end position="667"/>
    </location>
</feature>
<evidence type="ECO:0000256" key="9">
    <source>
        <dbReference type="PROSITE-ProRule" id="PRU00110"/>
    </source>
</evidence>
<keyword evidence="4" id="KW-0597">Phosphoprotein</keyword>
<feature type="compositionally biased region" description="Low complexity" evidence="10">
    <location>
        <begin position="492"/>
        <end position="509"/>
    </location>
</feature>
<feature type="compositionally biased region" description="Acidic residues" evidence="10">
    <location>
        <begin position="608"/>
        <end position="625"/>
    </location>
</feature>
<dbReference type="SUPFAM" id="SSF55874">
    <property type="entry name" value="ATPase domain of HSP90 chaperone/DNA topoisomerase II/histidine kinase"/>
    <property type="match status" value="1"/>
</dbReference>
<feature type="domain" description="CheW-like" evidence="12">
    <location>
        <begin position="1674"/>
        <end position="1808"/>
    </location>
</feature>
<feature type="compositionally biased region" description="Low complexity" evidence="10">
    <location>
        <begin position="626"/>
        <end position="636"/>
    </location>
</feature>
<evidence type="ECO:0000256" key="3">
    <source>
        <dbReference type="ARBA" id="ARBA00021495"/>
    </source>
</evidence>
<evidence type="ECO:0000259" key="13">
    <source>
        <dbReference type="PROSITE" id="PS50894"/>
    </source>
</evidence>
<evidence type="ECO:0000256" key="8">
    <source>
        <dbReference type="ARBA" id="ARBA00035100"/>
    </source>
</evidence>
<dbReference type="InterPro" id="IPR005467">
    <property type="entry name" value="His_kinase_dom"/>
</dbReference>
<dbReference type="Gene3D" id="1.10.287.560">
    <property type="entry name" value="Histidine kinase CheA-like, homodimeric domain"/>
    <property type="match status" value="1"/>
</dbReference>
<organism evidence="14 15">
    <name type="scientific">Acuticoccus sediminis</name>
    <dbReference type="NCBI Taxonomy" id="2184697"/>
    <lineage>
        <taxon>Bacteria</taxon>
        <taxon>Pseudomonadati</taxon>
        <taxon>Pseudomonadota</taxon>
        <taxon>Alphaproteobacteria</taxon>
        <taxon>Hyphomicrobiales</taxon>
        <taxon>Amorphaceae</taxon>
        <taxon>Acuticoccus</taxon>
    </lineage>
</organism>
<evidence type="ECO:0000256" key="4">
    <source>
        <dbReference type="ARBA" id="ARBA00022553"/>
    </source>
</evidence>
<dbReference type="Pfam" id="PF01584">
    <property type="entry name" value="CheW"/>
    <property type="match status" value="1"/>
</dbReference>
<dbReference type="SMART" id="SM00260">
    <property type="entry name" value="CheW"/>
    <property type="match status" value="1"/>
</dbReference>
<feature type="domain" description="HPt" evidence="13">
    <location>
        <begin position="46"/>
        <end position="153"/>
    </location>
</feature>
<gene>
    <name evidence="14" type="ORF">DLJ53_25615</name>
</gene>
<dbReference type="PROSITE" id="PS50109">
    <property type="entry name" value="HIS_KIN"/>
    <property type="match status" value="1"/>
</dbReference>
<dbReference type="EMBL" id="QHHQ01000006">
    <property type="protein sequence ID" value="RAH99007.1"/>
    <property type="molecule type" value="Genomic_DNA"/>
</dbReference>
<evidence type="ECO:0000256" key="10">
    <source>
        <dbReference type="SAM" id="MobiDB-lite"/>
    </source>
</evidence>
<evidence type="ECO:0000256" key="6">
    <source>
        <dbReference type="ARBA" id="ARBA00022777"/>
    </source>
</evidence>
<comment type="caution">
    <text evidence="9">Lacks conserved residue(s) required for the propagation of feature annotation.</text>
</comment>
<dbReference type="InterPro" id="IPR036097">
    <property type="entry name" value="HisK_dim/P_sf"/>
</dbReference>
<feature type="compositionally biased region" description="Acidic residues" evidence="10">
    <location>
        <begin position="1373"/>
        <end position="1382"/>
    </location>
</feature>
<feature type="compositionally biased region" description="Acidic residues" evidence="10">
    <location>
        <begin position="572"/>
        <end position="594"/>
    </location>
</feature>
<comment type="catalytic activity">
    <reaction evidence="1">
        <text>ATP + protein L-histidine = ADP + protein N-phospho-L-histidine.</text>
        <dbReference type="EC" id="2.7.13.3"/>
    </reaction>
</comment>
<dbReference type="SMART" id="SM01231">
    <property type="entry name" value="H-kinase_dim"/>
    <property type="match status" value="1"/>
</dbReference>
<dbReference type="InterPro" id="IPR008207">
    <property type="entry name" value="Sig_transdc_His_kin_Hpt_dom"/>
</dbReference>
<dbReference type="Pfam" id="PF02895">
    <property type="entry name" value="H-kinase_dim"/>
    <property type="match status" value="1"/>
</dbReference>
<dbReference type="SMART" id="SM00073">
    <property type="entry name" value="HPT"/>
    <property type="match status" value="1"/>
</dbReference>
<dbReference type="GO" id="GO:0000155">
    <property type="term" value="F:phosphorelay sensor kinase activity"/>
    <property type="evidence" value="ECO:0007669"/>
    <property type="project" value="InterPro"/>
</dbReference>
<reference evidence="14 15" key="1">
    <citation type="submission" date="2018-05" db="EMBL/GenBank/DDBJ databases">
        <title>Acuticoccus sediminis sp. nov., isolated from deep-sea sediment of Indian Ocean.</title>
        <authorList>
            <person name="Liu X."/>
            <person name="Lai Q."/>
            <person name="Du Y."/>
            <person name="Sun F."/>
            <person name="Zhang X."/>
            <person name="Wang S."/>
            <person name="Shao Z."/>
        </authorList>
    </citation>
    <scope>NUCLEOTIDE SEQUENCE [LARGE SCALE GENOMIC DNA]</scope>
    <source>
        <strain evidence="14 15">PTG4-2</strain>
    </source>
</reference>
<feature type="compositionally biased region" description="Low complexity" evidence="10">
    <location>
        <begin position="1046"/>
        <end position="1055"/>
    </location>
</feature>
<feature type="compositionally biased region" description="Acidic residues" evidence="10">
    <location>
        <begin position="933"/>
        <end position="947"/>
    </location>
</feature>
<feature type="domain" description="Histidine kinase" evidence="11">
    <location>
        <begin position="1469"/>
        <end position="1672"/>
    </location>
</feature>
<feature type="compositionally biased region" description="Low complexity" evidence="10">
    <location>
        <begin position="756"/>
        <end position="769"/>
    </location>
</feature>